<gene>
    <name evidence="1" type="ORF">AFUS01_LOCUS33777</name>
</gene>
<feature type="non-terminal residue" evidence="1">
    <location>
        <position position="1"/>
    </location>
</feature>
<dbReference type="Proteomes" id="UP000708208">
    <property type="component" value="Unassembled WGS sequence"/>
</dbReference>
<dbReference type="EMBL" id="CAJVCH010529903">
    <property type="protein sequence ID" value="CAG7823566.1"/>
    <property type="molecule type" value="Genomic_DNA"/>
</dbReference>
<accession>A0A8J2KZF9</accession>
<proteinExistence type="predicted"/>
<sequence length="14" mass="1880">FRRDNSKEIDYNHW</sequence>
<organism evidence="1 2">
    <name type="scientific">Allacma fusca</name>
    <dbReference type="NCBI Taxonomy" id="39272"/>
    <lineage>
        <taxon>Eukaryota</taxon>
        <taxon>Metazoa</taxon>
        <taxon>Ecdysozoa</taxon>
        <taxon>Arthropoda</taxon>
        <taxon>Hexapoda</taxon>
        <taxon>Collembola</taxon>
        <taxon>Symphypleona</taxon>
        <taxon>Sminthuridae</taxon>
        <taxon>Allacma</taxon>
    </lineage>
</organism>
<protein>
    <submittedName>
        <fullName evidence="1">Uncharacterized protein</fullName>
    </submittedName>
</protein>
<reference evidence="1" key="1">
    <citation type="submission" date="2021-06" db="EMBL/GenBank/DDBJ databases">
        <authorList>
            <person name="Hodson N. C."/>
            <person name="Mongue J. A."/>
            <person name="Jaron S. K."/>
        </authorList>
    </citation>
    <scope>NUCLEOTIDE SEQUENCE</scope>
</reference>
<keyword evidence="2" id="KW-1185">Reference proteome</keyword>
<evidence type="ECO:0000313" key="2">
    <source>
        <dbReference type="Proteomes" id="UP000708208"/>
    </source>
</evidence>
<evidence type="ECO:0000313" key="1">
    <source>
        <dbReference type="EMBL" id="CAG7823566.1"/>
    </source>
</evidence>
<comment type="caution">
    <text evidence="1">The sequence shown here is derived from an EMBL/GenBank/DDBJ whole genome shotgun (WGS) entry which is preliminary data.</text>
</comment>
<name>A0A8J2KZF9_9HEXA</name>